<proteinExistence type="predicted"/>
<evidence type="ECO:0000313" key="1">
    <source>
        <dbReference type="EMBL" id="QOX62829.1"/>
    </source>
</evidence>
<organism evidence="1 2">
    <name type="scientific">Anoxybacterium hadale</name>
    <dbReference type="NCBI Taxonomy" id="3408580"/>
    <lineage>
        <taxon>Bacteria</taxon>
        <taxon>Bacillati</taxon>
        <taxon>Bacillota</taxon>
        <taxon>Clostridia</taxon>
        <taxon>Peptostreptococcales</taxon>
        <taxon>Anaerovoracaceae</taxon>
        <taxon>Anoxybacterium</taxon>
    </lineage>
</organism>
<sequence length="519" mass="61356">MIKVLVADDELLVRIGLRTTIEWEKNGFTIVGEAKNGKEAIELFEKFDADILITDIRMPVYDGLEVIKQIKEKKRDLKSIILTHYDDFSYAQKAINLGASEFILKNNLTSDNLLIILKKLSEELKPENSKEHKNLADSDHLYYTLEKAILTNLSKMEYRGLMNILGENSFYPYFFVAYGKISYNDDLDLDLNNGEFLKNLSNVFVSKDNVRQAMMMMEDHLVYLYNIDFKTDDYRKEQGEITNILKRNIKQFFDLDMFFGVSSAGKKLSDIPMLVTEGKKACERCFFSDDKVILYDPSVEEIGDENVKIKPDVIRRYLHKSDIDGLCDYIEERFDKIFLTYNKMGVRKLFIDFISLAQIIHQEKFSEEEVVNDEKFKYIYFDKLADFRAIKKYVKDVYRFVAGKNEDKTYSYYINKSIQYVQDNYERNITLDEVAEYSQISKSYFSLLFKQETGINFSAFLTNYRIEKCKEYMKESHYKIYEIAERVGFDNPYYFSKVFKEKVGISCKEYQKKYYKEKQ</sequence>
<keyword evidence="2" id="KW-1185">Reference proteome</keyword>
<evidence type="ECO:0000313" key="2">
    <source>
        <dbReference type="Proteomes" id="UP000594014"/>
    </source>
</evidence>
<gene>
    <name evidence="1" type="ORF">FRZ06_05450</name>
</gene>
<accession>A0ACD1A922</accession>
<dbReference type="Proteomes" id="UP000594014">
    <property type="component" value="Chromosome"/>
</dbReference>
<reference evidence="1" key="1">
    <citation type="submission" date="2019-08" db="EMBL/GenBank/DDBJ databases">
        <title>Genome sequence of Clostridiales bacterium MT110.</title>
        <authorList>
            <person name="Cao J."/>
        </authorList>
    </citation>
    <scope>NUCLEOTIDE SEQUENCE</scope>
    <source>
        <strain evidence="1">MT110</strain>
    </source>
</reference>
<name>A0ACD1A922_9FIRM</name>
<dbReference type="EMBL" id="CP042469">
    <property type="protein sequence ID" value="QOX62829.1"/>
    <property type="molecule type" value="Genomic_DNA"/>
</dbReference>
<protein>
    <submittedName>
        <fullName evidence="1">Response regulator</fullName>
    </submittedName>
</protein>